<dbReference type="Pfam" id="PF06821">
    <property type="entry name" value="Ser_hydrolase"/>
    <property type="match status" value="1"/>
</dbReference>
<keyword evidence="2" id="KW-1185">Reference proteome</keyword>
<name>A0A1A5YET8_9BACL</name>
<protein>
    <submittedName>
        <fullName evidence="1">Hydrolase</fullName>
    </submittedName>
</protein>
<dbReference type="AlphaFoldDB" id="A0A1A5YET8"/>
<dbReference type="InterPro" id="IPR010662">
    <property type="entry name" value="RBBP9/YdeN"/>
</dbReference>
<dbReference type="RefSeq" id="WP_068684544.1">
    <property type="nucleotide sequence ID" value="NZ_LYPA01000065.1"/>
</dbReference>
<evidence type="ECO:0000313" key="1">
    <source>
        <dbReference type="EMBL" id="OBR64156.1"/>
    </source>
</evidence>
<evidence type="ECO:0000313" key="2">
    <source>
        <dbReference type="Proteomes" id="UP000092024"/>
    </source>
</evidence>
<dbReference type="Gene3D" id="3.40.50.1820">
    <property type="entry name" value="alpha/beta hydrolase"/>
    <property type="match status" value="1"/>
</dbReference>
<dbReference type="EMBL" id="LYPA01000065">
    <property type="protein sequence ID" value="OBR64156.1"/>
    <property type="molecule type" value="Genomic_DNA"/>
</dbReference>
<dbReference type="SUPFAM" id="SSF53474">
    <property type="entry name" value="alpha/beta-Hydrolases"/>
    <property type="match status" value="1"/>
</dbReference>
<accession>A0A1A5YET8</accession>
<comment type="caution">
    <text evidence="1">The sequence shown here is derived from an EMBL/GenBank/DDBJ whole genome shotgun (WGS) entry which is preliminary data.</text>
</comment>
<proteinExistence type="predicted"/>
<dbReference type="PANTHER" id="PTHR15394">
    <property type="entry name" value="SERINE HYDROLASE RBBP9"/>
    <property type="match status" value="1"/>
</dbReference>
<keyword evidence="1" id="KW-0378">Hydrolase</keyword>
<sequence length="191" mass="21159">MEINKTGKQVFIIHGYGATPDNHWFPWLKEKLTADGAAADILELPAPLSPNLNEWLHYLSQHAAPLTKDTYLVAHSLGCVALLKHLLQITPKEQIGGLILVSGFTKSLPGLELLDEFTQEQLDYSQVIAMTTNRAVIASKDDSIVPYSFSKELAEEVDAALYPVESGGHFLDSDGFTELPFVYDVLRDMMN</sequence>
<dbReference type="PANTHER" id="PTHR15394:SF3">
    <property type="entry name" value="SERINE HYDROLASE RBBP9"/>
    <property type="match status" value="1"/>
</dbReference>
<dbReference type="OrthoDB" id="9804993at2"/>
<reference evidence="1 2" key="1">
    <citation type="submission" date="2016-05" db="EMBL/GenBank/DDBJ databases">
        <title>Paenibacillus oryzae. sp. nov., isolated from the rice root.</title>
        <authorList>
            <person name="Zhang J."/>
            <person name="Zhang X."/>
        </authorList>
    </citation>
    <scope>NUCLEOTIDE SEQUENCE [LARGE SCALE GENOMIC DNA]</scope>
    <source>
        <strain evidence="1 2">1DrF-4</strain>
    </source>
</reference>
<dbReference type="InterPro" id="IPR029058">
    <property type="entry name" value="AB_hydrolase_fold"/>
</dbReference>
<organism evidence="1 2">
    <name type="scientific">Paenibacillus oryzae</name>
    <dbReference type="NCBI Taxonomy" id="1844972"/>
    <lineage>
        <taxon>Bacteria</taxon>
        <taxon>Bacillati</taxon>
        <taxon>Bacillota</taxon>
        <taxon>Bacilli</taxon>
        <taxon>Bacillales</taxon>
        <taxon>Paenibacillaceae</taxon>
        <taxon>Paenibacillus</taxon>
    </lineage>
</organism>
<dbReference type="Proteomes" id="UP000092024">
    <property type="component" value="Unassembled WGS sequence"/>
</dbReference>
<gene>
    <name evidence="1" type="ORF">A7K91_11515</name>
</gene>
<dbReference type="GO" id="GO:0016787">
    <property type="term" value="F:hydrolase activity"/>
    <property type="evidence" value="ECO:0007669"/>
    <property type="project" value="UniProtKB-KW"/>
</dbReference>